<sequence length="194" mass="20665">MSSRPMLNQREAAAACGVSRTTIRRRREAGALPGAVEDPYRGWLIPVEDLLAAGFHLNAPAPPDEPPSPAAPAGKGGDVGDDVQEVAELRAELERVRHEHALAVAEAEHGRELAQAEADHLREQLQARGEHIADLQRALKALMPSPERPGLGQPPASVPGQTRPETGPAVAPAAGSGSERPVGEGRRRWWGGRR</sequence>
<evidence type="ECO:0000256" key="2">
    <source>
        <dbReference type="SAM" id="MobiDB-lite"/>
    </source>
</evidence>
<dbReference type="Proteomes" id="UP001595871">
    <property type="component" value="Unassembled WGS sequence"/>
</dbReference>
<gene>
    <name evidence="4" type="ORF">ACFO3R_02840</name>
</gene>
<organism evidence="4 5">
    <name type="scientific">Streptomyces flavovirens</name>
    <dbReference type="NCBI Taxonomy" id="52258"/>
    <lineage>
        <taxon>Bacteria</taxon>
        <taxon>Bacillati</taxon>
        <taxon>Actinomycetota</taxon>
        <taxon>Actinomycetes</taxon>
        <taxon>Kitasatosporales</taxon>
        <taxon>Streptomycetaceae</taxon>
        <taxon>Streptomyces</taxon>
    </lineage>
</organism>
<protein>
    <submittedName>
        <fullName evidence="4">Helix-turn-helix transcriptional regulator</fullName>
    </submittedName>
</protein>
<feature type="compositionally biased region" description="Pro residues" evidence="2">
    <location>
        <begin position="60"/>
        <end position="70"/>
    </location>
</feature>
<feature type="region of interest" description="Disordered" evidence="2">
    <location>
        <begin position="1"/>
        <end position="32"/>
    </location>
</feature>
<name>A0ABV8MZT8_9ACTN</name>
<evidence type="ECO:0000313" key="5">
    <source>
        <dbReference type="Proteomes" id="UP001595871"/>
    </source>
</evidence>
<feature type="region of interest" description="Disordered" evidence="2">
    <location>
        <begin position="142"/>
        <end position="194"/>
    </location>
</feature>
<keyword evidence="1" id="KW-0175">Coiled coil</keyword>
<accession>A0ABV8MZT8</accession>
<keyword evidence="5" id="KW-1185">Reference proteome</keyword>
<proteinExistence type="predicted"/>
<dbReference type="RefSeq" id="WP_381579654.1">
    <property type="nucleotide sequence ID" value="NZ_JBHSCF010000004.1"/>
</dbReference>
<evidence type="ECO:0000313" key="4">
    <source>
        <dbReference type="EMBL" id="MFC4185330.1"/>
    </source>
</evidence>
<comment type="caution">
    <text evidence="4">The sequence shown here is derived from an EMBL/GenBank/DDBJ whole genome shotgun (WGS) entry which is preliminary data.</text>
</comment>
<feature type="domain" description="Helix-turn-helix" evidence="3">
    <location>
        <begin position="7"/>
        <end position="52"/>
    </location>
</feature>
<evidence type="ECO:0000259" key="3">
    <source>
        <dbReference type="Pfam" id="PF12728"/>
    </source>
</evidence>
<feature type="region of interest" description="Disordered" evidence="2">
    <location>
        <begin position="56"/>
        <end position="82"/>
    </location>
</feature>
<feature type="coiled-coil region" evidence="1">
    <location>
        <begin position="86"/>
        <end position="124"/>
    </location>
</feature>
<dbReference type="Pfam" id="PF12728">
    <property type="entry name" value="HTH_17"/>
    <property type="match status" value="1"/>
</dbReference>
<evidence type="ECO:0000256" key="1">
    <source>
        <dbReference type="SAM" id="Coils"/>
    </source>
</evidence>
<feature type="compositionally biased region" description="Low complexity" evidence="2">
    <location>
        <begin position="167"/>
        <end position="178"/>
    </location>
</feature>
<reference evidence="5" key="1">
    <citation type="journal article" date="2019" name="Int. J. Syst. Evol. Microbiol.">
        <title>The Global Catalogue of Microorganisms (GCM) 10K type strain sequencing project: providing services to taxonomists for standard genome sequencing and annotation.</title>
        <authorList>
            <consortium name="The Broad Institute Genomics Platform"/>
            <consortium name="The Broad Institute Genome Sequencing Center for Infectious Disease"/>
            <person name="Wu L."/>
            <person name="Ma J."/>
        </authorList>
    </citation>
    <scope>NUCLEOTIDE SEQUENCE [LARGE SCALE GENOMIC DNA]</scope>
    <source>
        <strain evidence="5">CCM 3243</strain>
    </source>
</reference>
<dbReference type="EMBL" id="JBHSCF010000004">
    <property type="protein sequence ID" value="MFC4185330.1"/>
    <property type="molecule type" value="Genomic_DNA"/>
</dbReference>
<dbReference type="InterPro" id="IPR041657">
    <property type="entry name" value="HTH_17"/>
</dbReference>